<keyword evidence="3" id="KW-1185">Reference proteome</keyword>
<keyword evidence="1" id="KW-0812">Transmembrane</keyword>
<dbReference type="AlphaFoldDB" id="A0AAV7QVA2"/>
<reference evidence="2" key="1">
    <citation type="journal article" date="2022" name="bioRxiv">
        <title>Sequencing and chromosome-scale assembly of the giantPleurodeles waltlgenome.</title>
        <authorList>
            <person name="Brown T."/>
            <person name="Elewa A."/>
            <person name="Iarovenko S."/>
            <person name="Subramanian E."/>
            <person name="Araus A.J."/>
            <person name="Petzold A."/>
            <person name="Susuki M."/>
            <person name="Suzuki K.-i.T."/>
            <person name="Hayashi T."/>
            <person name="Toyoda A."/>
            <person name="Oliveira C."/>
            <person name="Osipova E."/>
            <person name="Leigh N.D."/>
            <person name="Simon A."/>
            <person name="Yun M.H."/>
        </authorList>
    </citation>
    <scope>NUCLEOTIDE SEQUENCE</scope>
    <source>
        <strain evidence="2">20211129_DDA</strain>
        <tissue evidence="2">Liver</tissue>
    </source>
</reference>
<gene>
    <name evidence="2" type="ORF">NDU88_009436</name>
</gene>
<protein>
    <submittedName>
        <fullName evidence="2">Uncharacterized protein</fullName>
    </submittedName>
</protein>
<keyword evidence="1" id="KW-0472">Membrane</keyword>
<feature type="transmembrane region" description="Helical" evidence="1">
    <location>
        <begin position="58"/>
        <end position="75"/>
    </location>
</feature>
<keyword evidence="1" id="KW-1133">Transmembrane helix</keyword>
<name>A0AAV7QVA2_PLEWA</name>
<dbReference type="EMBL" id="JANPWB010000010">
    <property type="protein sequence ID" value="KAJ1143125.1"/>
    <property type="molecule type" value="Genomic_DNA"/>
</dbReference>
<sequence>MRSHKARNLGGALVGQRSQLKKSLVQSALEATIEQWDGEVDWSVCICKMTHPTESGRFFIVFVIIAYATASSGIAEQ</sequence>
<organism evidence="2 3">
    <name type="scientific">Pleurodeles waltl</name>
    <name type="common">Iberian ribbed newt</name>
    <dbReference type="NCBI Taxonomy" id="8319"/>
    <lineage>
        <taxon>Eukaryota</taxon>
        <taxon>Metazoa</taxon>
        <taxon>Chordata</taxon>
        <taxon>Craniata</taxon>
        <taxon>Vertebrata</taxon>
        <taxon>Euteleostomi</taxon>
        <taxon>Amphibia</taxon>
        <taxon>Batrachia</taxon>
        <taxon>Caudata</taxon>
        <taxon>Salamandroidea</taxon>
        <taxon>Salamandridae</taxon>
        <taxon>Pleurodelinae</taxon>
        <taxon>Pleurodeles</taxon>
    </lineage>
</organism>
<evidence type="ECO:0000256" key="1">
    <source>
        <dbReference type="SAM" id="Phobius"/>
    </source>
</evidence>
<proteinExistence type="predicted"/>
<evidence type="ECO:0000313" key="3">
    <source>
        <dbReference type="Proteomes" id="UP001066276"/>
    </source>
</evidence>
<evidence type="ECO:0000313" key="2">
    <source>
        <dbReference type="EMBL" id="KAJ1143125.1"/>
    </source>
</evidence>
<accession>A0AAV7QVA2</accession>
<comment type="caution">
    <text evidence="2">The sequence shown here is derived from an EMBL/GenBank/DDBJ whole genome shotgun (WGS) entry which is preliminary data.</text>
</comment>
<dbReference type="Proteomes" id="UP001066276">
    <property type="component" value="Chromosome 6"/>
</dbReference>